<dbReference type="Pfam" id="PF00366">
    <property type="entry name" value="Ribosomal_S17"/>
    <property type="match status" value="1"/>
</dbReference>
<evidence type="ECO:0000313" key="9">
    <source>
        <dbReference type="Proteomes" id="UP000179023"/>
    </source>
</evidence>
<dbReference type="HAMAP" id="MF_01345_B">
    <property type="entry name" value="Ribosomal_uS17_B"/>
    <property type="match status" value="1"/>
</dbReference>
<comment type="function">
    <text evidence="6">One of the primary rRNA binding proteins, it binds specifically to the 5'-end of 16S ribosomal RNA.</text>
</comment>
<reference evidence="8 9" key="1">
    <citation type="journal article" date="2016" name="Nat. Commun.">
        <title>Thousands of microbial genomes shed light on interconnected biogeochemical processes in an aquifer system.</title>
        <authorList>
            <person name="Anantharaman K."/>
            <person name="Brown C.T."/>
            <person name="Hug L.A."/>
            <person name="Sharon I."/>
            <person name="Castelle C.J."/>
            <person name="Probst A.J."/>
            <person name="Thomas B.C."/>
            <person name="Singh A."/>
            <person name="Wilkins M.J."/>
            <person name="Karaoz U."/>
            <person name="Brodie E.L."/>
            <person name="Williams K.H."/>
            <person name="Hubbard S.S."/>
            <person name="Banfield J.F."/>
        </authorList>
    </citation>
    <scope>NUCLEOTIDE SEQUENCE [LARGE SCALE GENOMIC DNA]</scope>
</reference>
<dbReference type="GO" id="GO:0006412">
    <property type="term" value="P:translation"/>
    <property type="evidence" value="ECO:0007669"/>
    <property type="project" value="UniProtKB-UniRule"/>
</dbReference>
<dbReference type="PANTHER" id="PTHR10744">
    <property type="entry name" value="40S RIBOSOMAL PROTEIN S11 FAMILY MEMBER"/>
    <property type="match status" value="1"/>
</dbReference>
<dbReference type="PROSITE" id="PS00056">
    <property type="entry name" value="RIBOSOMAL_S17"/>
    <property type="match status" value="1"/>
</dbReference>
<dbReference type="STRING" id="1802270.A3C07_03570"/>
<dbReference type="GO" id="GO:0022627">
    <property type="term" value="C:cytosolic small ribosomal subunit"/>
    <property type="evidence" value="ECO:0007669"/>
    <property type="project" value="UniProtKB-UniRule"/>
</dbReference>
<dbReference type="NCBIfam" id="NF004123">
    <property type="entry name" value="PRK05610.1"/>
    <property type="match status" value="1"/>
</dbReference>
<dbReference type="AlphaFoldDB" id="A0A1G2KPM6"/>
<evidence type="ECO:0000313" key="8">
    <source>
        <dbReference type="EMBL" id="OHA00389.1"/>
    </source>
</evidence>
<dbReference type="Proteomes" id="UP000179023">
    <property type="component" value="Unassembled WGS sequence"/>
</dbReference>
<dbReference type="EMBL" id="MHQI01000017">
    <property type="protein sequence ID" value="OHA00389.1"/>
    <property type="molecule type" value="Genomic_DNA"/>
</dbReference>
<proteinExistence type="inferred from homology"/>
<dbReference type="PANTHER" id="PTHR10744:SF1">
    <property type="entry name" value="SMALL RIBOSOMAL SUBUNIT PROTEIN US17M"/>
    <property type="match status" value="1"/>
</dbReference>
<dbReference type="PRINTS" id="PR00973">
    <property type="entry name" value="RIBOSOMALS17"/>
</dbReference>
<dbReference type="InterPro" id="IPR012340">
    <property type="entry name" value="NA-bd_OB-fold"/>
</dbReference>
<comment type="subunit">
    <text evidence="6">Part of the 30S ribosomal subunit.</text>
</comment>
<evidence type="ECO:0000256" key="7">
    <source>
        <dbReference type="RuleBase" id="RU003872"/>
    </source>
</evidence>
<dbReference type="InterPro" id="IPR000266">
    <property type="entry name" value="Ribosomal_uS17"/>
</dbReference>
<keyword evidence="3 6" id="KW-0694">RNA-binding</keyword>
<evidence type="ECO:0000256" key="5">
    <source>
        <dbReference type="ARBA" id="ARBA00023274"/>
    </source>
</evidence>
<evidence type="ECO:0000256" key="3">
    <source>
        <dbReference type="ARBA" id="ARBA00022884"/>
    </source>
</evidence>
<sequence>MRKLKGTIVSNKMHKTVVVRVDRLKKHSKYQKYYRMSKKLKAHDEKGEFRAGDQVVIAETRPVSKEKRWRVVELVKRSEIDERQVDSS</sequence>
<evidence type="ECO:0000256" key="6">
    <source>
        <dbReference type="HAMAP-Rule" id="MF_01345"/>
    </source>
</evidence>
<protein>
    <recommendedName>
        <fullName evidence="6">Small ribosomal subunit protein uS17</fullName>
    </recommendedName>
</protein>
<evidence type="ECO:0000256" key="1">
    <source>
        <dbReference type="ARBA" id="ARBA00010254"/>
    </source>
</evidence>
<evidence type="ECO:0000256" key="4">
    <source>
        <dbReference type="ARBA" id="ARBA00022980"/>
    </source>
</evidence>
<comment type="similarity">
    <text evidence="1 6 7">Belongs to the universal ribosomal protein uS17 family.</text>
</comment>
<evidence type="ECO:0000256" key="2">
    <source>
        <dbReference type="ARBA" id="ARBA00022730"/>
    </source>
</evidence>
<comment type="caution">
    <text evidence="8">The sequence shown here is derived from an EMBL/GenBank/DDBJ whole genome shotgun (WGS) entry which is preliminary data.</text>
</comment>
<keyword evidence="5 6" id="KW-0687">Ribonucleoprotein</keyword>
<dbReference type="InterPro" id="IPR019979">
    <property type="entry name" value="Ribosomal_uS17_CS"/>
</dbReference>
<gene>
    <name evidence="6" type="primary">rpsQ</name>
    <name evidence="8" type="ORF">A3C07_03570</name>
</gene>
<dbReference type="Gene3D" id="2.40.50.140">
    <property type="entry name" value="Nucleic acid-binding proteins"/>
    <property type="match status" value="1"/>
</dbReference>
<dbReference type="SUPFAM" id="SSF50249">
    <property type="entry name" value="Nucleic acid-binding proteins"/>
    <property type="match status" value="1"/>
</dbReference>
<dbReference type="NCBIfam" id="TIGR03635">
    <property type="entry name" value="uS17_bact"/>
    <property type="match status" value="1"/>
</dbReference>
<dbReference type="InterPro" id="IPR019984">
    <property type="entry name" value="Ribosomal_uS17_bact/chlr"/>
</dbReference>
<name>A0A1G2KPM6_9BACT</name>
<organism evidence="8 9">
    <name type="scientific">Candidatus Sungbacteria bacterium RIFCSPHIGHO2_02_FULL_47_11</name>
    <dbReference type="NCBI Taxonomy" id="1802270"/>
    <lineage>
        <taxon>Bacteria</taxon>
        <taxon>Candidatus Sungiibacteriota</taxon>
    </lineage>
</organism>
<keyword evidence="2 6" id="KW-0699">rRNA-binding</keyword>
<keyword evidence="4 6" id="KW-0689">Ribosomal protein</keyword>
<dbReference type="GO" id="GO:0019843">
    <property type="term" value="F:rRNA binding"/>
    <property type="evidence" value="ECO:0007669"/>
    <property type="project" value="UniProtKB-UniRule"/>
</dbReference>
<accession>A0A1G2KPM6</accession>
<dbReference type="CDD" id="cd00364">
    <property type="entry name" value="Ribosomal_uS17"/>
    <property type="match status" value="1"/>
</dbReference>
<dbReference type="GO" id="GO:0003735">
    <property type="term" value="F:structural constituent of ribosome"/>
    <property type="evidence" value="ECO:0007669"/>
    <property type="project" value="UniProtKB-UniRule"/>
</dbReference>